<comment type="caution">
    <text evidence="2">The sequence shown here is derived from an EMBL/GenBank/DDBJ whole genome shotgun (WGS) entry which is preliminary data.</text>
</comment>
<dbReference type="CDD" id="cd22231">
    <property type="entry name" value="RHH_NikR_HicB-like"/>
    <property type="match status" value="1"/>
</dbReference>
<evidence type="ECO:0000259" key="1">
    <source>
        <dbReference type="Pfam" id="PF01402"/>
    </source>
</evidence>
<dbReference type="SUPFAM" id="SSF56042">
    <property type="entry name" value="PurM C-terminal domain-like"/>
    <property type="match status" value="1"/>
</dbReference>
<proteinExistence type="predicted"/>
<dbReference type="Pfam" id="PF01402">
    <property type="entry name" value="RHH_1"/>
    <property type="match status" value="1"/>
</dbReference>
<dbReference type="InterPro" id="IPR036676">
    <property type="entry name" value="PurM-like_C_sf"/>
</dbReference>
<evidence type="ECO:0000313" key="2">
    <source>
        <dbReference type="EMBL" id="RZN64815.1"/>
    </source>
</evidence>
<sequence length="305" mass="34717">MQQLNFRVPKKMLDRIDEISSKNGLSRSEIIRSSLVFYLNFLESLDDFVSLRNLKFFEKEIKIDRIRDTSILNLKDFYILITSTSSGAIGQKERDIVKVDETMLGKIMTRCILTKIISLGVKPVVLISNFSVEYNPTGIKIFDGILQEGEKVGVTEIIKGHTEENFKTDQTSFSIIGIGVAKKKELKFKLSKHGDFVFMIGEPKVGYEVIQSDLVDIKKIKLMRELFYVHDMIPVGNEGIKEHISEFTGFLGHKIEITDNLDININKSAGPSTTLLITIDKRYKTEFTSLSNKHGIKIRYIGKII</sequence>
<name>A0A520KTC6_METT2</name>
<accession>A0A520KTC6</accession>
<evidence type="ECO:0000313" key="3">
    <source>
        <dbReference type="Proteomes" id="UP000317158"/>
    </source>
</evidence>
<dbReference type="Proteomes" id="UP000317158">
    <property type="component" value="Unassembled WGS sequence"/>
</dbReference>
<dbReference type="InterPro" id="IPR002145">
    <property type="entry name" value="CopG"/>
</dbReference>
<dbReference type="GO" id="GO:0006355">
    <property type="term" value="P:regulation of DNA-templated transcription"/>
    <property type="evidence" value="ECO:0007669"/>
    <property type="project" value="InterPro"/>
</dbReference>
<dbReference type="EMBL" id="RXIF01000004">
    <property type="protein sequence ID" value="RZN64815.1"/>
    <property type="molecule type" value="Genomic_DNA"/>
</dbReference>
<feature type="domain" description="Ribbon-helix-helix protein CopG" evidence="1">
    <location>
        <begin position="3"/>
        <end position="39"/>
    </location>
</feature>
<reference evidence="2 3" key="1">
    <citation type="journal article" date="2019" name="Nat. Microbiol.">
        <title>Wide diversity of methane and short-chain alkane metabolisms in uncultured archaea.</title>
        <authorList>
            <person name="Borrel G."/>
            <person name="Adam P.S."/>
            <person name="McKay L.J."/>
            <person name="Chen L.X."/>
            <person name="Sierra-Garcia I.N."/>
            <person name="Sieber C.M."/>
            <person name="Letourneur Q."/>
            <person name="Ghozlane A."/>
            <person name="Andersen G.L."/>
            <person name="Li W.J."/>
            <person name="Hallam S.J."/>
            <person name="Muyzer G."/>
            <person name="de Oliveira V.M."/>
            <person name="Inskeep W.P."/>
            <person name="Banfield J.F."/>
            <person name="Gribaldo S."/>
        </authorList>
    </citation>
    <scope>NUCLEOTIDE SEQUENCE [LARGE SCALE GENOMIC DNA]</scope>
    <source>
        <strain evidence="2">NM1a</strain>
    </source>
</reference>
<organism evidence="2 3">
    <name type="scientific">Methanoliparum thermophilum</name>
    <dbReference type="NCBI Taxonomy" id="2491083"/>
    <lineage>
        <taxon>Archaea</taxon>
        <taxon>Methanobacteriati</taxon>
        <taxon>Methanobacteriota</taxon>
        <taxon>Candidatus Methanoliparia</taxon>
        <taxon>Candidatus Methanoliparales</taxon>
        <taxon>Candidatus Methanoliparaceae</taxon>
        <taxon>Candidatus Methanoliparum</taxon>
    </lineage>
</organism>
<protein>
    <submittedName>
        <fullName evidence="2">Ribbon-helix-helix protein, CopG family</fullName>
    </submittedName>
</protein>
<dbReference type="AlphaFoldDB" id="A0A520KTC6"/>
<gene>
    <name evidence="2" type="ORF">EF806_01830</name>
</gene>